<keyword evidence="2" id="KW-1185">Reference proteome</keyword>
<evidence type="ECO:0000313" key="1">
    <source>
        <dbReference type="EMBL" id="PVU95797.1"/>
    </source>
</evidence>
<accession>A0A2T9YTX3</accession>
<dbReference type="EMBL" id="MBFR01000046">
    <property type="protein sequence ID" value="PVU95797.1"/>
    <property type="molecule type" value="Genomic_DNA"/>
</dbReference>
<protein>
    <submittedName>
        <fullName evidence="1">Uncharacterized protein</fullName>
    </submittedName>
</protein>
<reference evidence="1 2" key="1">
    <citation type="journal article" date="2018" name="MBio">
        <title>Comparative Genomics Reveals the Core Gene Toolbox for the Fungus-Insect Symbiosis.</title>
        <authorList>
            <person name="Wang Y."/>
            <person name="Stata M."/>
            <person name="Wang W."/>
            <person name="Stajich J.E."/>
            <person name="White M.M."/>
            <person name="Moncalvo J.M."/>
        </authorList>
    </citation>
    <scope>NUCLEOTIDE SEQUENCE [LARGE SCALE GENOMIC DNA]</scope>
    <source>
        <strain evidence="1 2">SWE-8-4</strain>
    </source>
</reference>
<name>A0A2T9YTX3_9FUNG</name>
<dbReference type="AlphaFoldDB" id="A0A2T9YTX3"/>
<organism evidence="1 2">
    <name type="scientific">Smittium simulii</name>
    <dbReference type="NCBI Taxonomy" id="133385"/>
    <lineage>
        <taxon>Eukaryota</taxon>
        <taxon>Fungi</taxon>
        <taxon>Fungi incertae sedis</taxon>
        <taxon>Zoopagomycota</taxon>
        <taxon>Kickxellomycotina</taxon>
        <taxon>Harpellomycetes</taxon>
        <taxon>Harpellales</taxon>
        <taxon>Legeriomycetaceae</taxon>
        <taxon>Smittium</taxon>
    </lineage>
</organism>
<dbReference type="STRING" id="133385.A0A2T9YTX3"/>
<comment type="caution">
    <text evidence="1">The sequence shown here is derived from an EMBL/GenBank/DDBJ whole genome shotgun (WGS) entry which is preliminary data.</text>
</comment>
<proteinExistence type="predicted"/>
<sequence>MLSKKAIVALNRIQKESAQELIDRYQHQDTIRELVSCSKINYIDQLLPHCIAVSEKDQKGFKFDSPASSLVIELCGNTPTITFPVSNSSLKPAKSTLLQTICFNKSAPSNLTLLLPQDTPENPSWLELSTQEYSIFPSNNLHSSSLSQQEISPLENIYSDHTLPSFCLLLELNGSSESVVFIDYNGKTSPKHLAAFMKSIIHEKIYSFVVSYLSNTVSHYSQDLATQKMSIRDKFESILNINSANIAQFIRDCMARVILLYPESIYSLIATMAQILLFFKPNSSCATNLESNNPLPDKIDQSAILDFSFLQSLRNCKHPTLLIDDIGASFLFDKLESHYLNRISPDHTTWYKLQQQLIETIIELKLFFNLIIFSNAPHISQKTQPSAEQHQQSSLPENVYMQIPHSFTNCTHSGQDTSSTTPNSDNSNYPLFGQKSSPFKFKPENLMFSNHMISHWNDLVDLTVILD</sequence>
<dbReference type="OrthoDB" id="10648787at2759"/>
<evidence type="ECO:0000313" key="2">
    <source>
        <dbReference type="Proteomes" id="UP000245383"/>
    </source>
</evidence>
<dbReference type="Proteomes" id="UP000245383">
    <property type="component" value="Unassembled WGS sequence"/>
</dbReference>
<gene>
    <name evidence="1" type="ORF">BB561_001591</name>
</gene>